<dbReference type="Proteomes" id="UP001164929">
    <property type="component" value="Chromosome 10"/>
</dbReference>
<keyword evidence="3" id="KW-1185">Reference proteome</keyword>
<evidence type="ECO:0000313" key="2">
    <source>
        <dbReference type="EMBL" id="KAJ6983840.1"/>
    </source>
</evidence>
<feature type="compositionally biased region" description="Polar residues" evidence="1">
    <location>
        <begin position="345"/>
        <end position="354"/>
    </location>
</feature>
<dbReference type="PANTHER" id="PTHR33416:SF20">
    <property type="entry name" value="NUCLEAR PORE COMPLEX PROTEIN NUP1"/>
    <property type="match status" value="1"/>
</dbReference>
<feature type="region of interest" description="Disordered" evidence="1">
    <location>
        <begin position="345"/>
        <end position="366"/>
    </location>
</feature>
<comment type="caution">
    <text evidence="2">The sequence shown here is derived from an EMBL/GenBank/DDBJ whole genome shotgun (WGS) entry which is preliminary data.</text>
</comment>
<dbReference type="EMBL" id="JAQIZT010000010">
    <property type="protein sequence ID" value="KAJ6983840.1"/>
    <property type="molecule type" value="Genomic_DNA"/>
</dbReference>
<protein>
    <submittedName>
        <fullName evidence="2">Uncharacterized protein</fullName>
    </submittedName>
</protein>
<dbReference type="PANTHER" id="PTHR33416">
    <property type="entry name" value="NUCLEAR PORE COMPLEX PROTEIN NUP1"/>
    <property type="match status" value="1"/>
</dbReference>
<accession>A0AAD6QAH9</accession>
<gene>
    <name evidence="2" type="ORF">NC653_026606</name>
</gene>
<evidence type="ECO:0000313" key="3">
    <source>
        <dbReference type="Proteomes" id="UP001164929"/>
    </source>
</evidence>
<reference evidence="2" key="1">
    <citation type="journal article" date="2023" name="Mol. Ecol. Resour.">
        <title>Chromosome-level genome assembly of a triploid poplar Populus alba 'Berolinensis'.</title>
        <authorList>
            <person name="Chen S."/>
            <person name="Yu Y."/>
            <person name="Wang X."/>
            <person name="Wang S."/>
            <person name="Zhang T."/>
            <person name="Zhou Y."/>
            <person name="He R."/>
            <person name="Meng N."/>
            <person name="Wang Y."/>
            <person name="Liu W."/>
            <person name="Liu Z."/>
            <person name="Liu J."/>
            <person name="Guo Q."/>
            <person name="Huang H."/>
            <person name="Sederoff R.R."/>
            <person name="Wang G."/>
            <person name="Qu G."/>
            <person name="Chen S."/>
        </authorList>
    </citation>
    <scope>NUCLEOTIDE SEQUENCE</scope>
    <source>
        <strain evidence="2">SC-2020</strain>
    </source>
</reference>
<feature type="compositionally biased region" description="Basic and acidic residues" evidence="1">
    <location>
        <begin position="1"/>
        <end position="15"/>
    </location>
</feature>
<dbReference type="GO" id="GO:0016973">
    <property type="term" value="P:poly(A)+ mRNA export from nucleus"/>
    <property type="evidence" value="ECO:0007669"/>
    <property type="project" value="TreeGrafter"/>
</dbReference>
<dbReference type="AlphaFoldDB" id="A0AAD6QAH9"/>
<proteinExistence type="predicted"/>
<name>A0AAD6QAH9_9ROSI</name>
<dbReference type="GO" id="GO:0071763">
    <property type="term" value="P:nuclear membrane organization"/>
    <property type="evidence" value="ECO:0007669"/>
    <property type="project" value="TreeGrafter"/>
</dbReference>
<feature type="region of interest" description="Disordered" evidence="1">
    <location>
        <begin position="1"/>
        <end position="55"/>
    </location>
</feature>
<evidence type="ECO:0000256" key="1">
    <source>
        <dbReference type="SAM" id="MobiDB-lite"/>
    </source>
</evidence>
<sequence>MAAAVTRERNERPYEDGGGYGKFPKRPFRRSTQTTPYDRPATAIRNPSGSGNGWLSKLVDPAQRLIASGAQRLFASVFRKRLPAPPVVAPPSQPPETEAGDRIFLKHIEQPSMDPVRPSDGSDMDGVTELEVILKQKTFTRQVTSGSNSSSFKLVECMYCNFHSMLGGSFLHLYICLQCHNSSVILSEIDRLTALLQSKTVDFPTGNEEKKSEAIASEAMVLEEDVGSPTELAKSYMRSRPLKVSPSMLESHSQALRENPTVLTNHKFTPKSPMISVVPRSSGHAEFPENGFVTPRSRGRFAIYSMTRTPYSRVHATTGLQVGYKNGIVMLLLDHHLRLRNAWENNGFSGSKQGASKRRSSVLDSDMGSVGPIRRIRQKSNLLPLSGTLSILWKCNVHGTAFTPVPSKSSEMASKILQQLDVLVSSREKSPARLSPSMLRGQALRSLEDVDSSKFARIC</sequence>
<dbReference type="GO" id="GO:0005635">
    <property type="term" value="C:nuclear envelope"/>
    <property type="evidence" value="ECO:0007669"/>
    <property type="project" value="TreeGrafter"/>
</dbReference>
<organism evidence="2 3">
    <name type="scientific">Populus alba x Populus x berolinensis</name>
    <dbReference type="NCBI Taxonomy" id="444605"/>
    <lineage>
        <taxon>Eukaryota</taxon>
        <taxon>Viridiplantae</taxon>
        <taxon>Streptophyta</taxon>
        <taxon>Embryophyta</taxon>
        <taxon>Tracheophyta</taxon>
        <taxon>Spermatophyta</taxon>
        <taxon>Magnoliopsida</taxon>
        <taxon>eudicotyledons</taxon>
        <taxon>Gunneridae</taxon>
        <taxon>Pentapetalae</taxon>
        <taxon>rosids</taxon>
        <taxon>fabids</taxon>
        <taxon>Malpighiales</taxon>
        <taxon>Salicaceae</taxon>
        <taxon>Saliceae</taxon>
        <taxon>Populus</taxon>
    </lineage>
</organism>